<protein>
    <submittedName>
        <fullName evidence="1">Uncharacterized protein</fullName>
    </submittedName>
</protein>
<feature type="non-terminal residue" evidence="1">
    <location>
        <position position="199"/>
    </location>
</feature>
<name>A0ABN7NMV9_TIMPD</name>
<comment type="caution">
    <text evidence="1">The sequence shown here is derived from an EMBL/GenBank/DDBJ whole genome shotgun (WGS) entry which is preliminary data.</text>
</comment>
<sequence length="199" mass="22853">MLNKVVAGLKIRGQEKLKCSLTSSLVIHPFGFGDSWLMSRRRRHRGQTRVGRGRKKVGESVPATLVAVEKEVVPATLVAVEHEEVPATLKQQIVELSALSDFAWGYIKKKSMGQPVFRNTQVPAIRHHEDTHWTFNRGGQKERHSSKTSMGTNIVEEITQPPQPYWSGSTRMPGFDIEWNWRKHGWRRWGDKIIAHYYD</sequence>
<dbReference type="Proteomes" id="UP001153148">
    <property type="component" value="Unassembled WGS sequence"/>
</dbReference>
<dbReference type="EMBL" id="CAJPIN010002869">
    <property type="protein sequence ID" value="CAG2055759.1"/>
    <property type="molecule type" value="Genomic_DNA"/>
</dbReference>
<reference evidence="1" key="1">
    <citation type="submission" date="2021-03" db="EMBL/GenBank/DDBJ databases">
        <authorList>
            <person name="Tran Van P."/>
        </authorList>
    </citation>
    <scope>NUCLEOTIDE SEQUENCE</scope>
</reference>
<evidence type="ECO:0000313" key="2">
    <source>
        <dbReference type="Proteomes" id="UP001153148"/>
    </source>
</evidence>
<evidence type="ECO:0000313" key="1">
    <source>
        <dbReference type="EMBL" id="CAG2055759.1"/>
    </source>
</evidence>
<gene>
    <name evidence="1" type="ORF">TPAB3V08_LOCUS2759</name>
</gene>
<accession>A0ABN7NMV9</accession>
<keyword evidence="2" id="KW-1185">Reference proteome</keyword>
<proteinExistence type="predicted"/>
<organism evidence="1 2">
    <name type="scientific">Timema podura</name>
    <name type="common">Walking stick</name>
    <dbReference type="NCBI Taxonomy" id="61482"/>
    <lineage>
        <taxon>Eukaryota</taxon>
        <taxon>Metazoa</taxon>
        <taxon>Ecdysozoa</taxon>
        <taxon>Arthropoda</taxon>
        <taxon>Hexapoda</taxon>
        <taxon>Insecta</taxon>
        <taxon>Pterygota</taxon>
        <taxon>Neoptera</taxon>
        <taxon>Polyneoptera</taxon>
        <taxon>Phasmatodea</taxon>
        <taxon>Timematodea</taxon>
        <taxon>Timematoidea</taxon>
        <taxon>Timematidae</taxon>
        <taxon>Timema</taxon>
    </lineage>
</organism>